<gene>
    <name evidence="1" type="ORF">HK413_13135</name>
</gene>
<evidence type="ECO:0008006" key="3">
    <source>
        <dbReference type="Google" id="ProtNLM"/>
    </source>
</evidence>
<dbReference type="EMBL" id="JABFCR010000067">
    <property type="protein sequence ID" value="NNU34763.1"/>
    <property type="molecule type" value="Genomic_DNA"/>
</dbReference>
<organism evidence="1 2">
    <name type="scientific">Mucilaginibacter humi</name>
    <dbReference type="NCBI Taxonomy" id="2732510"/>
    <lineage>
        <taxon>Bacteria</taxon>
        <taxon>Pseudomonadati</taxon>
        <taxon>Bacteroidota</taxon>
        <taxon>Sphingobacteriia</taxon>
        <taxon>Sphingobacteriales</taxon>
        <taxon>Sphingobacteriaceae</taxon>
        <taxon>Mucilaginibacter</taxon>
    </lineage>
</organism>
<evidence type="ECO:0000313" key="1">
    <source>
        <dbReference type="EMBL" id="NNU34763.1"/>
    </source>
</evidence>
<dbReference type="Proteomes" id="UP000566071">
    <property type="component" value="Unassembled WGS sequence"/>
</dbReference>
<protein>
    <recommendedName>
        <fullName evidence="3">Lipoprotein</fullName>
    </recommendedName>
</protein>
<evidence type="ECO:0000313" key="2">
    <source>
        <dbReference type="Proteomes" id="UP000566071"/>
    </source>
</evidence>
<reference evidence="1 2" key="1">
    <citation type="submission" date="2020-05" db="EMBL/GenBank/DDBJ databases">
        <authorList>
            <person name="Khan S.A."/>
            <person name="Jeon C.O."/>
            <person name="Chun B.H."/>
        </authorList>
    </citation>
    <scope>NUCLEOTIDE SEQUENCE [LARGE SCALE GENOMIC DNA]</scope>
    <source>
        <strain evidence="1 2">S1162</strain>
    </source>
</reference>
<accession>A0ABX1W451</accession>
<sequence length="73" mass="8149">MENLKITVAAIGLLALAFGCHMGQRHTVIAENNGHENTRIEYGGRTYFNYDSTAIAKITPYGFVKYKKIIKVS</sequence>
<keyword evidence="2" id="KW-1185">Reference proteome</keyword>
<name>A0ABX1W451_9SPHI</name>
<proteinExistence type="predicted"/>
<dbReference type="RefSeq" id="WP_175270435.1">
    <property type="nucleotide sequence ID" value="NZ_JABFCR010000067.1"/>
</dbReference>
<dbReference type="PROSITE" id="PS51257">
    <property type="entry name" value="PROKAR_LIPOPROTEIN"/>
    <property type="match status" value="1"/>
</dbReference>
<comment type="caution">
    <text evidence="1">The sequence shown here is derived from an EMBL/GenBank/DDBJ whole genome shotgun (WGS) entry which is preliminary data.</text>
</comment>